<dbReference type="EMBL" id="DQTV01000050">
    <property type="protein sequence ID" value="HIP56992.1"/>
    <property type="molecule type" value="Genomic_DNA"/>
</dbReference>
<dbReference type="SUPFAM" id="SSF64182">
    <property type="entry name" value="DHH phosphoesterases"/>
    <property type="match status" value="1"/>
</dbReference>
<dbReference type="GO" id="GO:0003676">
    <property type="term" value="F:nucleic acid binding"/>
    <property type="evidence" value="ECO:0007669"/>
    <property type="project" value="InterPro"/>
</dbReference>
<organism evidence="2 3">
    <name type="scientific">Ignisphaera aggregans</name>
    <dbReference type="NCBI Taxonomy" id="334771"/>
    <lineage>
        <taxon>Archaea</taxon>
        <taxon>Thermoproteota</taxon>
        <taxon>Thermoprotei</taxon>
        <taxon>Desulfurococcales</taxon>
        <taxon>Desulfurococcaceae</taxon>
        <taxon>Ignisphaera</taxon>
    </lineage>
</organism>
<gene>
    <name evidence="2" type="ORF">EYH02_02840</name>
</gene>
<accession>A0A833DT66</accession>
<dbReference type="Proteomes" id="UP000605805">
    <property type="component" value="Unassembled WGS sequence"/>
</dbReference>
<feature type="domain" description="DHHA1" evidence="1">
    <location>
        <begin position="238"/>
        <end position="320"/>
    </location>
</feature>
<evidence type="ECO:0000259" key="1">
    <source>
        <dbReference type="Pfam" id="PF02272"/>
    </source>
</evidence>
<dbReference type="PANTHER" id="PTHR42146:SF1">
    <property type="entry name" value="OLIGORIBONUCLEASE NRNB"/>
    <property type="match status" value="1"/>
</dbReference>
<dbReference type="AlphaFoldDB" id="A0A833DT66"/>
<proteinExistence type="predicted"/>
<evidence type="ECO:0000313" key="2">
    <source>
        <dbReference type="EMBL" id="HIP56992.1"/>
    </source>
</evidence>
<dbReference type="InterPro" id="IPR038763">
    <property type="entry name" value="DHH_sf"/>
</dbReference>
<dbReference type="PANTHER" id="PTHR42146">
    <property type="entry name" value="3',5'-CYCLIC-NUCLEOTIDE PHOSPHODIESTERASE"/>
    <property type="match status" value="1"/>
</dbReference>
<sequence length="338" mass="38578">MKAVVVFHGDCDGVIAAGLYIRHFLRDYYPENIILRFTQPWRAVHDIESVVKHERSIDELVIVDLALNAEMVRLLRRLIDEIRTNIVLIDHHASSVKMLGQINGLNKVRVYWDSVQSTPQVLTKVIRNLNSYEEFLVRIANVCEGGEDEEHELQIIADKIKLVLALDPTDSKMFYDTVKSIVEGIEFWNDKEFEKRFYRAKWLLTMLIKTIEKRAKSICGWDIVSFTSAESLIYAGLFGIAASEYMKRHRKPLVIIRSESGKKIVITVRSSEGLALELCRAISERINDAFYGGHREAASLTIYGEMDLDTVRNAVEDAIKDAMCREGPQSTCSKHEGV</sequence>
<protein>
    <recommendedName>
        <fullName evidence="1">DHHA1 domain-containing protein</fullName>
    </recommendedName>
</protein>
<dbReference type="Gene3D" id="3.10.310.30">
    <property type="match status" value="1"/>
</dbReference>
<dbReference type="InterPro" id="IPR052968">
    <property type="entry name" value="Nucleotide_metab_enz"/>
</dbReference>
<dbReference type="InterPro" id="IPR003156">
    <property type="entry name" value="DHHA1_dom"/>
</dbReference>
<comment type="caution">
    <text evidence="2">The sequence shown here is derived from an EMBL/GenBank/DDBJ whole genome shotgun (WGS) entry which is preliminary data.</text>
</comment>
<name>A0A833DT66_9CREN</name>
<dbReference type="Pfam" id="PF02272">
    <property type="entry name" value="DHHA1"/>
    <property type="match status" value="1"/>
</dbReference>
<evidence type="ECO:0000313" key="3">
    <source>
        <dbReference type="Proteomes" id="UP000605805"/>
    </source>
</evidence>
<reference evidence="2" key="1">
    <citation type="journal article" date="2020" name="ISME J.">
        <title>Gammaproteobacteria mediating utilization of methyl-, sulfur- and petroleum organic compounds in deep ocean hydrothermal plumes.</title>
        <authorList>
            <person name="Zhou Z."/>
            <person name="Liu Y."/>
            <person name="Pan J."/>
            <person name="Cron B.R."/>
            <person name="Toner B.M."/>
            <person name="Anantharaman K."/>
            <person name="Breier J.A."/>
            <person name="Dick G.J."/>
            <person name="Li M."/>
        </authorList>
    </citation>
    <scope>NUCLEOTIDE SEQUENCE</scope>
    <source>
        <strain evidence="2">SZUA-1435</strain>
    </source>
</reference>